<keyword evidence="3" id="KW-1185">Reference proteome</keyword>
<dbReference type="RefSeq" id="WP_144566635.1">
    <property type="nucleotide sequence ID" value="NZ_VIVN01000010.1"/>
</dbReference>
<evidence type="ECO:0000313" key="3">
    <source>
        <dbReference type="Proteomes" id="UP000319671"/>
    </source>
</evidence>
<keyword evidence="1" id="KW-1133">Transmembrane helix</keyword>
<proteinExistence type="predicted"/>
<name>A0A561D1Q1_9BACI</name>
<organism evidence="2 3">
    <name type="scientific">Neobacillus bataviensis</name>
    <dbReference type="NCBI Taxonomy" id="220685"/>
    <lineage>
        <taxon>Bacteria</taxon>
        <taxon>Bacillati</taxon>
        <taxon>Bacillota</taxon>
        <taxon>Bacilli</taxon>
        <taxon>Bacillales</taxon>
        <taxon>Bacillaceae</taxon>
        <taxon>Neobacillus</taxon>
    </lineage>
</organism>
<reference evidence="2 3" key="1">
    <citation type="submission" date="2019-06" db="EMBL/GenBank/DDBJ databases">
        <title>Sorghum-associated microbial communities from plants grown in Nebraska, USA.</title>
        <authorList>
            <person name="Schachtman D."/>
        </authorList>
    </citation>
    <scope>NUCLEOTIDE SEQUENCE [LARGE SCALE GENOMIC DNA]</scope>
    <source>
        <strain evidence="2 3">2482</strain>
    </source>
</reference>
<dbReference type="EMBL" id="VIVN01000010">
    <property type="protein sequence ID" value="TWD97403.1"/>
    <property type="molecule type" value="Genomic_DNA"/>
</dbReference>
<evidence type="ECO:0000313" key="2">
    <source>
        <dbReference type="EMBL" id="TWD97403.1"/>
    </source>
</evidence>
<sequence>MAKRNGKPTKNENYQFQKLKMCKKCQRYSVLKDPICPVCGKYYKKVDQLVRKSVMKRFILEAIWILTVTGLAVLFAPTAQTIYYLAGGVMFCISYIIVTSIFLKSEYHYQLKKRLRKDLRKIQAGIRFESNLAKEAESEGQLEAAYEKLCEIGDFVYSDEVKIRQVIVLNKLPLRSGVEPELERLIPSSYDKNFVKYALKVLKKNRARFTKRCITYFIRNREKIMIDFGEDALIAIADTALRMKLYILEFSSFIEEFLPDLPKERIQRLCSIILANPDLDWGSLKVRTIELIGRKYRNDPDFKRFLVNERIISRA</sequence>
<feature type="transmembrane region" description="Helical" evidence="1">
    <location>
        <begin position="82"/>
        <end position="103"/>
    </location>
</feature>
<evidence type="ECO:0000256" key="1">
    <source>
        <dbReference type="SAM" id="Phobius"/>
    </source>
</evidence>
<feature type="transmembrane region" description="Helical" evidence="1">
    <location>
        <begin position="58"/>
        <end position="76"/>
    </location>
</feature>
<accession>A0A561D1Q1</accession>
<dbReference type="AlphaFoldDB" id="A0A561D1Q1"/>
<comment type="caution">
    <text evidence="2">The sequence shown here is derived from an EMBL/GenBank/DDBJ whole genome shotgun (WGS) entry which is preliminary data.</text>
</comment>
<keyword evidence="1" id="KW-0812">Transmembrane</keyword>
<keyword evidence="1" id="KW-0472">Membrane</keyword>
<dbReference type="Proteomes" id="UP000319671">
    <property type="component" value="Unassembled WGS sequence"/>
</dbReference>
<protein>
    <submittedName>
        <fullName evidence="2">Uncharacterized protein</fullName>
    </submittedName>
</protein>
<gene>
    <name evidence="2" type="ORF">FB550_1108</name>
</gene>